<evidence type="ECO:0000313" key="2">
    <source>
        <dbReference type="EMBL" id="MFD1428044.1"/>
    </source>
</evidence>
<organism evidence="2 3">
    <name type="scientific">Kroppenstedtia sanguinis</name>
    <dbReference type="NCBI Taxonomy" id="1380684"/>
    <lineage>
        <taxon>Bacteria</taxon>
        <taxon>Bacillati</taxon>
        <taxon>Bacillota</taxon>
        <taxon>Bacilli</taxon>
        <taxon>Bacillales</taxon>
        <taxon>Thermoactinomycetaceae</taxon>
        <taxon>Kroppenstedtia</taxon>
    </lineage>
</organism>
<dbReference type="PANTHER" id="PTHR30383">
    <property type="entry name" value="THIOESTERASE 1/PROTEASE 1/LYSOPHOSPHOLIPASE L1"/>
    <property type="match status" value="1"/>
</dbReference>
<comment type="caution">
    <text evidence="2">The sequence shown here is derived from an EMBL/GenBank/DDBJ whole genome shotgun (WGS) entry which is preliminary data.</text>
</comment>
<evidence type="ECO:0000259" key="1">
    <source>
        <dbReference type="Pfam" id="PF13472"/>
    </source>
</evidence>
<protein>
    <submittedName>
        <fullName evidence="2">SGNH/GDSL hydrolase family protein</fullName>
    </submittedName>
</protein>
<dbReference type="InterPro" id="IPR051532">
    <property type="entry name" value="Ester_Hydrolysis_Enzymes"/>
</dbReference>
<evidence type="ECO:0000313" key="3">
    <source>
        <dbReference type="Proteomes" id="UP001597282"/>
    </source>
</evidence>
<accession>A0ABW4CD29</accession>
<gene>
    <name evidence="2" type="ORF">ACFQ4Y_14145</name>
</gene>
<proteinExistence type="predicted"/>
<dbReference type="EMBL" id="JBHTNU010000017">
    <property type="protein sequence ID" value="MFD1428044.1"/>
    <property type="molecule type" value="Genomic_DNA"/>
</dbReference>
<sequence>MTTPSGKFLYTALGDSITEGYSAPRTRGYVNLLSYGLHKEHASFRLLNVSRKGWTSRRLLLRLARSPRLLQAVGQADLLTLWIGGNDLIFTYIKGMMSTTPYLYEQALTQYSHHMDQIFAWIHWARSRPFLVCNLYNPFPNSGFARQWVGAFNQVLGGVCQGWGVPLVDIHSAFLGREAKLIHGYRNGTISDIPLIGHRPVHPNRKGHEVIARTLWRVIHS</sequence>
<dbReference type="Gene3D" id="3.40.50.1110">
    <property type="entry name" value="SGNH hydrolase"/>
    <property type="match status" value="1"/>
</dbReference>
<keyword evidence="3" id="KW-1185">Reference proteome</keyword>
<name>A0ABW4CD29_9BACL</name>
<dbReference type="PANTHER" id="PTHR30383:SF5">
    <property type="entry name" value="SGNH HYDROLASE-TYPE ESTERASE DOMAIN-CONTAINING PROTEIN"/>
    <property type="match status" value="1"/>
</dbReference>
<dbReference type="Pfam" id="PF13472">
    <property type="entry name" value="Lipase_GDSL_2"/>
    <property type="match status" value="1"/>
</dbReference>
<feature type="domain" description="SGNH hydrolase-type esterase" evidence="1">
    <location>
        <begin position="12"/>
        <end position="210"/>
    </location>
</feature>
<dbReference type="Proteomes" id="UP001597282">
    <property type="component" value="Unassembled WGS sequence"/>
</dbReference>
<reference evidence="3" key="1">
    <citation type="journal article" date="2019" name="Int. J. Syst. Evol. Microbiol.">
        <title>The Global Catalogue of Microorganisms (GCM) 10K type strain sequencing project: providing services to taxonomists for standard genome sequencing and annotation.</title>
        <authorList>
            <consortium name="The Broad Institute Genomics Platform"/>
            <consortium name="The Broad Institute Genome Sequencing Center for Infectious Disease"/>
            <person name="Wu L."/>
            <person name="Ma J."/>
        </authorList>
    </citation>
    <scope>NUCLEOTIDE SEQUENCE [LARGE SCALE GENOMIC DNA]</scope>
    <source>
        <strain evidence="3">S1</strain>
    </source>
</reference>
<keyword evidence="2" id="KW-0378">Hydrolase</keyword>
<dbReference type="GO" id="GO:0016787">
    <property type="term" value="F:hydrolase activity"/>
    <property type="evidence" value="ECO:0007669"/>
    <property type="project" value="UniProtKB-KW"/>
</dbReference>
<dbReference type="InterPro" id="IPR036514">
    <property type="entry name" value="SGNH_hydro_sf"/>
</dbReference>
<dbReference type="RefSeq" id="WP_380166581.1">
    <property type="nucleotide sequence ID" value="NZ_JBHTNU010000017.1"/>
</dbReference>
<dbReference type="InterPro" id="IPR013830">
    <property type="entry name" value="SGNH_hydro"/>
</dbReference>
<dbReference type="SUPFAM" id="SSF52266">
    <property type="entry name" value="SGNH hydrolase"/>
    <property type="match status" value="1"/>
</dbReference>